<evidence type="ECO:0000313" key="2">
    <source>
        <dbReference type="EMBL" id="KAK0610500.1"/>
    </source>
</evidence>
<feature type="chain" id="PRO_5041442971" evidence="1">
    <location>
        <begin position="20"/>
        <end position="125"/>
    </location>
</feature>
<sequence>MLLACLLLCHRAFWLGGQALKSPPGGPAARGGEGTVMVGMFRSKEDGMGWYGADANGARLGVGNCPDLDENWIRSPLLPISKYFAPTYPERRDEDKDRGEEGEGPAAAAAAFKLGWKQVGRWVDG</sequence>
<organism evidence="2 3">
    <name type="scientific">Bombardia bombarda</name>
    <dbReference type="NCBI Taxonomy" id="252184"/>
    <lineage>
        <taxon>Eukaryota</taxon>
        <taxon>Fungi</taxon>
        <taxon>Dikarya</taxon>
        <taxon>Ascomycota</taxon>
        <taxon>Pezizomycotina</taxon>
        <taxon>Sordariomycetes</taxon>
        <taxon>Sordariomycetidae</taxon>
        <taxon>Sordariales</taxon>
        <taxon>Lasiosphaeriaceae</taxon>
        <taxon>Bombardia</taxon>
    </lineage>
</organism>
<reference evidence="2" key="1">
    <citation type="submission" date="2023-06" db="EMBL/GenBank/DDBJ databases">
        <title>Genome-scale phylogeny and comparative genomics of the fungal order Sordariales.</title>
        <authorList>
            <consortium name="Lawrence Berkeley National Laboratory"/>
            <person name="Hensen N."/>
            <person name="Bonometti L."/>
            <person name="Westerberg I."/>
            <person name="Brannstrom I.O."/>
            <person name="Guillou S."/>
            <person name="Cros-Aarteil S."/>
            <person name="Calhoun S."/>
            <person name="Haridas S."/>
            <person name="Kuo A."/>
            <person name="Mondo S."/>
            <person name="Pangilinan J."/>
            <person name="Riley R."/>
            <person name="LaButti K."/>
            <person name="Andreopoulos B."/>
            <person name="Lipzen A."/>
            <person name="Chen C."/>
            <person name="Yanf M."/>
            <person name="Daum C."/>
            <person name="Ng V."/>
            <person name="Clum A."/>
            <person name="Steindorff A."/>
            <person name="Ohm R."/>
            <person name="Martin F."/>
            <person name="Silar P."/>
            <person name="Natvig D."/>
            <person name="Lalanne C."/>
            <person name="Gautier V."/>
            <person name="Ament-velasquez S.L."/>
            <person name="Kruys A."/>
            <person name="Hutchinson M.I."/>
            <person name="Powell A.J."/>
            <person name="Barry K."/>
            <person name="Miller A.N."/>
            <person name="Grigoriev I.V."/>
            <person name="Debuchy R."/>
            <person name="Gladieux P."/>
            <person name="Thoren M.H."/>
            <person name="Johannesson H."/>
        </authorList>
    </citation>
    <scope>NUCLEOTIDE SEQUENCE</scope>
    <source>
        <strain evidence="2">SMH3391-2</strain>
    </source>
</reference>
<feature type="signal peptide" evidence="1">
    <location>
        <begin position="1"/>
        <end position="19"/>
    </location>
</feature>
<proteinExistence type="predicted"/>
<keyword evidence="3" id="KW-1185">Reference proteome</keyword>
<evidence type="ECO:0000313" key="3">
    <source>
        <dbReference type="Proteomes" id="UP001174934"/>
    </source>
</evidence>
<dbReference type="AlphaFoldDB" id="A0AA39U402"/>
<evidence type="ECO:0000256" key="1">
    <source>
        <dbReference type="SAM" id="SignalP"/>
    </source>
</evidence>
<dbReference type="EMBL" id="JAULSR010000010">
    <property type="protein sequence ID" value="KAK0610500.1"/>
    <property type="molecule type" value="Genomic_DNA"/>
</dbReference>
<keyword evidence="1" id="KW-0732">Signal</keyword>
<accession>A0AA39U402</accession>
<name>A0AA39U402_9PEZI</name>
<comment type="caution">
    <text evidence="2">The sequence shown here is derived from an EMBL/GenBank/DDBJ whole genome shotgun (WGS) entry which is preliminary data.</text>
</comment>
<protein>
    <submittedName>
        <fullName evidence="2">Uncharacterized protein</fullName>
    </submittedName>
</protein>
<dbReference type="Proteomes" id="UP001174934">
    <property type="component" value="Unassembled WGS sequence"/>
</dbReference>
<gene>
    <name evidence="2" type="ORF">B0T17DRAFT_511998</name>
</gene>